<dbReference type="RefSeq" id="WP_152123995.1">
    <property type="nucleotide sequence ID" value="NZ_WELI01000003.1"/>
</dbReference>
<dbReference type="InterPro" id="IPR001789">
    <property type="entry name" value="Sig_transdc_resp-reg_receiver"/>
</dbReference>
<dbReference type="AlphaFoldDB" id="A0A7J5TZV1"/>
<comment type="caution">
    <text evidence="5">The sequence shown here is derived from an EMBL/GenBank/DDBJ whole genome shotgun (WGS) entry which is preliminary data.</text>
</comment>
<protein>
    <submittedName>
        <fullName evidence="5">Response regulator</fullName>
    </submittedName>
</protein>
<dbReference type="PROSITE" id="PS50110">
    <property type="entry name" value="RESPONSE_REGULATORY"/>
    <property type="match status" value="1"/>
</dbReference>
<keyword evidence="1 2" id="KW-0597">Phosphoprotein</keyword>
<name>A0A7J5TZV1_9BACT</name>
<dbReference type="GO" id="GO:0003677">
    <property type="term" value="F:DNA binding"/>
    <property type="evidence" value="ECO:0007669"/>
    <property type="project" value="InterPro"/>
</dbReference>
<dbReference type="InterPro" id="IPR050595">
    <property type="entry name" value="Bact_response_regulator"/>
</dbReference>
<organism evidence="5 6">
    <name type="scientific">Rudanella paleaurantiibacter</name>
    <dbReference type="NCBI Taxonomy" id="2614655"/>
    <lineage>
        <taxon>Bacteria</taxon>
        <taxon>Pseudomonadati</taxon>
        <taxon>Bacteroidota</taxon>
        <taxon>Cytophagia</taxon>
        <taxon>Cytophagales</taxon>
        <taxon>Cytophagaceae</taxon>
        <taxon>Rudanella</taxon>
    </lineage>
</organism>
<evidence type="ECO:0000259" key="3">
    <source>
        <dbReference type="PROSITE" id="PS50110"/>
    </source>
</evidence>
<dbReference type="Pfam" id="PF04397">
    <property type="entry name" value="LytTR"/>
    <property type="match status" value="1"/>
</dbReference>
<dbReference type="PANTHER" id="PTHR44591">
    <property type="entry name" value="STRESS RESPONSE REGULATOR PROTEIN 1"/>
    <property type="match status" value="1"/>
</dbReference>
<evidence type="ECO:0000313" key="6">
    <source>
        <dbReference type="Proteomes" id="UP000488299"/>
    </source>
</evidence>
<dbReference type="InterPro" id="IPR007492">
    <property type="entry name" value="LytTR_DNA-bd_dom"/>
</dbReference>
<dbReference type="PROSITE" id="PS50930">
    <property type="entry name" value="HTH_LYTTR"/>
    <property type="match status" value="1"/>
</dbReference>
<dbReference type="Gene3D" id="2.40.50.1020">
    <property type="entry name" value="LytTr DNA-binding domain"/>
    <property type="match status" value="1"/>
</dbReference>
<dbReference type="Proteomes" id="UP000488299">
    <property type="component" value="Unassembled WGS sequence"/>
</dbReference>
<dbReference type="EMBL" id="WELI01000003">
    <property type="protein sequence ID" value="KAB7731006.1"/>
    <property type="molecule type" value="Genomic_DNA"/>
</dbReference>
<accession>A0A7J5TZV1</accession>
<proteinExistence type="predicted"/>
<dbReference type="PANTHER" id="PTHR44591:SF3">
    <property type="entry name" value="RESPONSE REGULATORY DOMAIN-CONTAINING PROTEIN"/>
    <property type="match status" value="1"/>
</dbReference>
<evidence type="ECO:0000256" key="1">
    <source>
        <dbReference type="ARBA" id="ARBA00022553"/>
    </source>
</evidence>
<dbReference type="InterPro" id="IPR011006">
    <property type="entry name" value="CheY-like_superfamily"/>
</dbReference>
<dbReference type="SUPFAM" id="SSF52172">
    <property type="entry name" value="CheY-like"/>
    <property type="match status" value="1"/>
</dbReference>
<feature type="domain" description="HTH LytTR-type" evidence="4">
    <location>
        <begin position="134"/>
        <end position="218"/>
    </location>
</feature>
<evidence type="ECO:0000313" key="5">
    <source>
        <dbReference type="EMBL" id="KAB7731006.1"/>
    </source>
</evidence>
<dbReference type="SMART" id="SM00850">
    <property type="entry name" value="LytTR"/>
    <property type="match status" value="1"/>
</dbReference>
<dbReference type="Pfam" id="PF00072">
    <property type="entry name" value="Response_reg"/>
    <property type="match status" value="1"/>
</dbReference>
<feature type="modified residue" description="4-aspartylphosphate" evidence="2">
    <location>
        <position position="54"/>
    </location>
</feature>
<keyword evidence="6" id="KW-1185">Reference proteome</keyword>
<gene>
    <name evidence="5" type="ORF">F5984_09250</name>
</gene>
<reference evidence="5 6" key="1">
    <citation type="submission" date="2019-10" db="EMBL/GenBank/DDBJ databases">
        <title>Rudanella paleaurantiibacter sp. nov., isolated from sludge.</title>
        <authorList>
            <person name="Xu S.Q."/>
        </authorList>
    </citation>
    <scope>NUCLEOTIDE SEQUENCE [LARGE SCALE GENOMIC DNA]</scope>
    <source>
        <strain evidence="5 6">HX-22-17</strain>
    </source>
</reference>
<dbReference type="SMART" id="SM00448">
    <property type="entry name" value="REC"/>
    <property type="match status" value="1"/>
</dbReference>
<dbReference type="GO" id="GO:0000160">
    <property type="term" value="P:phosphorelay signal transduction system"/>
    <property type="evidence" value="ECO:0007669"/>
    <property type="project" value="InterPro"/>
</dbReference>
<feature type="domain" description="Response regulatory" evidence="3">
    <location>
        <begin position="4"/>
        <end position="119"/>
    </location>
</feature>
<sequence length="249" mass="27832">MPDSVLIVEDDLAIAVALEETLRSAGRIVAGIARTYDDVLRYIERAPIALAIVDIHLANHTDGIAAARVLQRQCGSTIIYLTGTTDDATFERAKATGPAAFLNKPLRIREVLQQIELALDNPHRLHPNPHDGPIYLPTDYGFVRVAQPDIFYLEAARSYTLLYLNNSTLNQLNPARKPDEPLVLTGNLKYWEKHLSPTLFYRLSKSLLVNLSNIHRIDEYQIQLGPHAVSLPAGTRKALLDQLTVIRTR</sequence>
<evidence type="ECO:0000259" key="4">
    <source>
        <dbReference type="PROSITE" id="PS50930"/>
    </source>
</evidence>
<dbReference type="Gene3D" id="3.40.50.2300">
    <property type="match status" value="1"/>
</dbReference>
<evidence type="ECO:0000256" key="2">
    <source>
        <dbReference type="PROSITE-ProRule" id="PRU00169"/>
    </source>
</evidence>